<dbReference type="InterPro" id="IPR050228">
    <property type="entry name" value="Carboxylesterase_BioH"/>
</dbReference>
<name>A0A4Z0FAC3_9GAMM</name>
<feature type="domain" description="AB hydrolase-1" evidence="1">
    <location>
        <begin position="37"/>
        <end position="270"/>
    </location>
</feature>
<keyword evidence="2" id="KW-0378">Hydrolase</keyword>
<evidence type="ECO:0000259" key="1">
    <source>
        <dbReference type="Pfam" id="PF00561"/>
    </source>
</evidence>
<dbReference type="OrthoDB" id="4269629at2"/>
<comment type="caution">
    <text evidence="2">The sequence shown here is derived from an EMBL/GenBank/DDBJ whole genome shotgun (WGS) entry which is preliminary data.</text>
</comment>
<dbReference type="PANTHER" id="PTHR43194">
    <property type="entry name" value="HYDROLASE ALPHA/BETA FOLD FAMILY"/>
    <property type="match status" value="1"/>
</dbReference>
<dbReference type="Gene3D" id="3.40.50.1820">
    <property type="entry name" value="alpha/beta hydrolase"/>
    <property type="match status" value="1"/>
</dbReference>
<dbReference type="InterPro" id="IPR029058">
    <property type="entry name" value="AB_hydrolase_fold"/>
</dbReference>
<protein>
    <submittedName>
        <fullName evidence="2">Alpha/beta hydrolase</fullName>
    </submittedName>
</protein>
<dbReference type="AlphaFoldDB" id="A0A4Z0FAC3"/>
<dbReference type="EMBL" id="SRIO01000007">
    <property type="protein sequence ID" value="TFZ82684.1"/>
    <property type="molecule type" value="Genomic_DNA"/>
</dbReference>
<dbReference type="Proteomes" id="UP000297890">
    <property type="component" value="Unassembled WGS sequence"/>
</dbReference>
<evidence type="ECO:0000313" key="2">
    <source>
        <dbReference type="EMBL" id="TFZ82684.1"/>
    </source>
</evidence>
<accession>A0A4Z0FAC3</accession>
<dbReference type="Pfam" id="PF00561">
    <property type="entry name" value="Abhydrolase_1"/>
    <property type="match status" value="1"/>
</dbReference>
<evidence type="ECO:0000313" key="3">
    <source>
        <dbReference type="Proteomes" id="UP000297890"/>
    </source>
</evidence>
<dbReference type="PRINTS" id="PR00111">
    <property type="entry name" value="ABHYDROLASE"/>
</dbReference>
<gene>
    <name evidence="2" type="ORF">E4680_06880</name>
</gene>
<organism evidence="2 3">
    <name type="scientific">Candidatus Macondimonas diazotrophica</name>
    <dbReference type="NCBI Taxonomy" id="2305248"/>
    <lineage>
        <taxon>Bacteria</taxon>
        <taxon>Pseudomonadati</taxon>
        <taxon>Pseudomonadota</taxon>
        <taxon>Gammaproteobacteria</taxon>
        <taxon>Chromatiales</taxon>
        <taxon>Ectothiorhodospiraceae</taxon>
        <taxon>Candidatus Macondimonas</taxon>
    </lineage>
</organism>
<reference evidence="2 3" key="1">
    <citation type="journal article" date="2019" name="ISME J.">
        <title>Candidatus Macondimonas diazotrophica, a novel gammaproteobacterial genus dominating crude-oil-contaminated coastal sediments.</title>
        <authorList>
            <person name="Karthikeyan S."/>
            <person name="Konstantinidis K."/>
        </authorList>
    </citation>
    <scope>NUCLEOTIDE SEQUENCE [LARGE SCALE GENOMIC DNA]</scope>
    <source>
        <strain evidence="2 3">KTK01</strain>
    </source>
</reference>
<dbReference type="PANTHER" id="PTHR43194:SF2">
    <property type="entry name" value="PEROXISOMAL MEMBRANE PROTEIN LPX1"/>
    <property type="match status" value="1"/>
</dbReference>
<proteinExistence type="predicted"/>
<dbReference type="GO" id="GO:0016787">
    <property type="term" value="F:hydrolase activity"/>
    <property type="evidence" value="ECO:0007669"/>
    <property type="project" value="UniProtKB-KW"/>
</dbReference>
<keyword evidence="3" id="KW-1185">Reference proteome</keyword>
<dbReference type="PRINTS" id="PR00412">
    <property type="entry name" value="EPOXHYDRLASE"/>
</dbReference>
<dbReference type="RefSeq" id="WP_135281671.1">
    <property type="nucleotide sequence ID" value="NZ_SRIO01000007.1"/>
</dbReference>
<dbReference type="InterPro" id="IPR000639">
    <property type="entry name" value="Epox_hydrolase-like"/>
</dbReference>
<dbReference type="InterPro" id="IPR000073">
    <property type="entry name" value="AB_hydrolase_1"/>
</dbReference>
<sequence>MTVEILDTDSAERVDVFETDDGLRLSIGRWGAPQRGSVILLHGGGQTRHAWGASAARLADAGWEALALDLRGHGDSDWSSGGDYALSRMARDVEGIARTLPGRPVIVGASMGGMTALYALGRMNTELAHALVLVDVVPRMEGSGVRRIVQFMQAHPNGFATLEEAADAVAAYRGQGRERPADLAGLRKNLRQRADGRWYWHWDPRILQPRDAQAMADYMGLFEAARAIRAPTLLVRGQRSDVVSAKGVAEFLELVPHAEFVDVAGAGHMVAGDDNDAFSAAIIDFLARHPLPGEAPRAR</sequence>
<dbReference type="SUPFAM" id="SSF53474">
    <property type="entry name" value="alpha/beta-Hydrolases"/>
    <property type="match status" value="1"/>
</dbReference>